<dbReference type="PANTHER" id="PTHR11552:SF147">
    <property type="entry name" value="CHOLINE DEHYDROGENASE, MITOCHONDRIAL"/>
    <property type="match status" value="1"/>
</dbReference>
<protein>
    <submittedName>
        <fullName evidence="6">GMC_OxRdtase_N domain-containing protein</fullName>
    </submittedName>
</protein>
<evidence type="ECO:0000256" key="1">
    <source>
        <dbReference type="ARBA" id="ARBA00001974"/>
    </source>
</evidence>
<dbReference type="GO" id="GO:0050660">
    <property type="term" value="F:flavin adenine dinucleotide binding"/>
    <property type="evidence" value="ECO:0007669"/>
    <property type="project" value="InterPro"/>
</dbReference>
<keyword evidence="4" id="KW-0274">FAD</keyword>
<name>A0A699YBT2_HAELA</name>
<dbReference type="AlphaFoldDB" id="A0A699YBT2"/>
<dbReference type="PANTHER" id="PTHR11552">
    <property type="entry name" value="GLUCOSE-METHANOL-CHOLINE GMC OXIDOREDUCTASE"/>
    <property type="match status" value="1"/>
</dbReference>
<dbReference type="EMBL" id="BLLF01000057">
    <property type="protein sequence ID" value="GFH06811.1"/>
    <property type="molecule type" value="Genomic_DNA"/>
</dbReference>
<dbReference type="InterPro" id="IPR036188">
    <property type="entry name" value="FAD/NAD-bd_sf"/>
</dbReference>
<keyword evidence="3" id="KW-0285">Flavoprotein</keyword>
<evidence type="ECO:0000256" key="4">
    <source>
        <dbReference type="ARBA" id="ARBA00022827"/>
    </source>
</evidence>
<sequence length="58" mass="6321">VYLARGKALGGSSCTNATLYHRGSPADYDSWGLEGWKARDLVDWFISAENYGNGPRLG</sequence>
<dbReference type="Proteomes" id="UP000485058">
    <property type="component" value="Unassembled WGS sequence"/>
</dbReference>
<dbReference type="Pfam" id="PF00732">
    <property type="entry name" value="GMC_oxred_N"/>
    <property type="match status" value="1"/>
</dbReference>
<comment type="similarity">
    <text evidence="2">Belongs to the GMC oxidoreductase family.</text>
</comment>
<gene>
    <name evidence="6" type="ORF">HaLaN_01510</name>
</gene>
<keyword evidence="7" id="KW-1185">Reference proteome</keyword>
<evidence type="ECO:0000313" key="6">
    <source>
        <dbReference type="EMBL" id="GFH06811.1"/>
    </source>
</evidence>
<dbReference type="Gene3D" id="3.50.50.60">
    <property type="entry name" value="FAD/NAD(P)-binding domain"/>
    <property type="match status" value="1"/>
</dbReference>
<accession>A0A699YBT2</accession>
<organism evidence="6 7">
    <name type="scientific">Haematococcus lacustris</name>
    <name type="common">Green alga</name>
    <name type="synonym">Haematococcus pluvialis</name>
    <dbReference type="NCBI Taxonomy" id="44745"/>
    <lineage>
        <taxon>Eukaryota</taxon>
        <taxon>Viridiplantae</taxon>
        <taxon>Chlorophyta</taxon>
        <taxon>core chlorophytes</taxon>
        <taxon>Chlorophyceae</taxon>
        <taxon>CS clade</taxon>
        <taxon>Chlamydomonadales</taxon>
        <taxon>Haematococcaceae</taxon>
        <taxon>Haematococcus</taxon>
    </lineage>
</organism>
<dbReference type="SUPFAM" id="SSF51905">
    <property type="entry name" value="FAD/NAD(P)-binding domain"/>
    <property type="match status" value="1"/>
</dbReference>
<reference evidence="6 7" key="1">
    <citation type="submission" date="2020-02" db="EMBL/GenBank/DDBJ databases">
        <title>Draft genome sequence of Haematococcus lacustris strain NIES-144.</title>
        <authorList>
            <person name="Morimoto D."/>
            <person name="Nakagawa S."/>
            <person name="Yoshida T."/>
            <person name="Sawayama S."/>
        </authorList>
    </citation>
    <scope>NUCLEOTIDE SEQUENCE [LARGE SCALE GENOMIC DNA]</scope>
    <source>
        <strain evidence="6 7">NIES-144</strain>
    </source>
</reference>
<feature type="domain" description="Glucose-methanol-choline oxidoreductase N-terminal" evidence="5">
    <location>
        <begin position="2"/>
        <end position="49"/>
    </location>
</feature>
<dbReference type="GO" id="GO:0008812">
    <property type="term" value="F:choline dehydrogenase activity"/>
    <property type="evidence" value="ECO:0007669"/>
    <property type="project" value="TreeGrafter"/>
</dbReference>
<comment type="caution">
    <text evidence="6">The sequence shown here is derived from an EMBL/GenBank/DDBJ whole genome shotgun (WGS) entry which is preliminary data.</text>
</comment>
<dbReference type="InterPro" id="IPR012132">
    <property type="entry name" value="GMC_OxRdtase"/>
</dbReference>
<proteinExistence type="inferred from homology"/>
<evidence type="ECO:0000259" key="5">
    <source>
        <dbReference type="Pfam" id="PF00732"/>
    </source>
</evidence>
<dbReference type="InterPro" id="IPR000172">
    <property type="entry name" value="GMC_OxRdtase_N"/>
</dbReference>
<evidence type="ECO:0000256" key="3">
    <source>
        <dbReference type="ARBA" id="ARBA00022630"/>
    </source>
</evidence>
<comment type="cofactor">
    <cofactor evidence="1">
        <name>FAD</name>
        <dbReference type="ChEBI" id="CHEBI:57692"/>
    </cofactor>
</comment>
<feature type="non-terminal residue" evidence="6">
    <location>
        <position position="1"/>
    </location>
</feature>
<evidence type="ECO:0000313" key="7">
    <source>
        <dbReference type="Proteomes" id="UP000485058"/>
    </source>
</evidence>
<dbReference type="GO" id="GO:0019285">
    <property type="term" value="P:glycine betaine biosynthetic process from choline"/>
    <property type="evidence" value="ECO:0007669"/>
    <property type="project" value="TreeGrafter"/>
</dbReference>
<dbReference type="GO" id="GO:0016020">
    <property type="term" value="C:membrane"/>
    <property type="evidence" value="ECO:0007669"/>
    <property type="project" value="TreeGrafter"/>
</dbReference>
<evidence type="ECO:0000256" key="2">
    <source>
        <dbReference type="ARBA" id="ARBA00010790"/>
    </source>
</evidence>